<evidence type="ECO:0000256" key="16">
    <source>
        <dbReference type="PROSITE-ProRule" id="PRU00146"/>
    </source>
</evidence>
<feature type="compositionally biased region" description="Polar residues" evidence="17">
    <location>
        <begin position="504"/>
        <end position="534"/>
    </location>
</feature>
<evidence type="ECO:0000256" key="11">
    <source>
        <dbReference type="ARBA" id="ARBA00023163"/>
    </source>
</evidence>
<keyword evidence="3" id="KW-1017">Isopeptide bond</keyword>
<dbReference type="InterPro" id="IPR042163">
    <property type="entry name" value="PHF12"/>
</dbReference>
<keyword evidence="21" id="KW-1185">Reference proteome</keyword>
<dbReference type="PROSITE" id="PS50016">
    <property type="entry name" value="ZF_PHD_2"/>
    <property type="match status" value="2"/>
</dbReference>
<dbReference type="OMA" id="CKVQARA"/>
<feature type="region of interest" description="Disordered" evidence="17">
    <location>
        <begin position="556"/>
        <end position="579"/>
    </location>
</feature>
<dbReference type="SUPFAM" id="SSF49879">
    <property type="entry name" value="SMAD/FHA domain"/>
    <property type="match status" value="1"/>
</dbReference>
<dbReference type="GO" id="GO:0070822">
    <property type="term" value="C:Sin3-type complex"/>
    <property type="evidence" value="ECO:0007669"/>
    <property type="project" value="TreeGrafter"/>
</dbReference>
<evidence type="ECO:0000256" key="8">
    <source>
        <dbReference type="ARBA" id="ARBA00022833"/>
    </source>
</evidence>
<evidence type="ECO:0000256" key="3">
    <source>
        <dbReference type="ARBA" id="ARBA00022499"/>
    </source>
</evidence>
<keyword evidence="9" id="KW-0832">Ubl conjugation</keyword>
<dbReference type="InterPro" id="IPR019786">
    <property type="entry name" value="Zinc_finger_PHD-type_CS"/>
</dbReference>
<evidence type="ECO:0000256" key="4">
    <source>
        <dbReference type="ARBA" id="ARBA00022553"/>
    </source>
</evidence>
<feature type="domain" description="PHD-type" evidence="19">
    <location>
        <begin position="56"/>
        <end position="105"/>
    </location>
</feature>
<comment type="subcellular location">
    <subcellularLocation>
        <location evidence="1">Nucleus</location>
    </subcellularLocation>
</comment>
<dbReference type="InterPro" id="IPR038098">
    <property type="entry name" value="PHF12_MRG-bd_sf"/>
</dbReference>
<dbReference type="CDD" id="cd15534">
    <property type="entry name" value="PHD2_PHF12_Rco1"/>
    <property type="match status" value="1"/>
</dbReference>
<evidence type="ECO:0000256" key="12">
    <source>
        <dbReference type="ARBA" id="ARBA00023242"/>
    </source>
</evidence>
<accession>A0A3B4V9E5</accession>
<keyword evidence="2" id="KW-0678">Repressor</keyword>
<dbReference type="GeneID" id="111234795"/>
<feature type="region of interest" description="Disordered" evidence="17">
    <location>
        <begin position="759"/>
        <end position="785"/>
    </location>
</feature>
<evidence type="ECO:0000256" key="2">
    <source>
        <dbReference type="ARBA" id="ARBA00022491"/>
    </source>
</evidence>
<keyword evidence="12" id="KW-0539">Nucleus</keyword>
<evidence type="ECO:0000256" key="17">
    <source>
        <dbReference type="SAM" id="MobiDB-lite"/>
    </source>
</evidence>
<dbReference type="InterPro" id="IPR013083">
    <property type="entry name" value="Znf_RING/FYVE/PHD"/>
</dbReference>
<feature type="region of interest" description="Disordered" evidence="17">
    <location>
        <begin position="468"/>
        <end position="534"/>
    </location>
</feature>
<dbReference type="InterPro" id="IPR019787">
    <property type="entry name" value="Znf_PHD-finger"/>
</dbReference>
<dbReference type="FunFam" id="3.30.40.10:FF:000154">
    <property type="entry name" value="PHD finger protein 12"/>
    <property type="match status" value="1"/>
</dbReference>
<dbReference type="RefSeq" id="XP_022618708.1">
    <property type="nucleotide sequence ID" value="XM_022762987.1"/>
</dbReference>
<keyword evidence="4" id="KW-0597">Phosphoprotein</keyword>
<evidence type="ECO:0000313" key="21">
    <source>
        <dbReference type="Proteomes" id="UP000261420"/>
    </source>
</evidence>
<feature type="region of interest" description="Disordered" evidence="17">
    <location>
        <begin position="889"/>
        <end position="915"/>
    </location>
</feature>
<sequence length="1047" mass="113166">MWDKMETPTIVYDLDTSGGLMEQIQTLLAPPKSEEVEKRNRKLVRDVRRSGRATNHDTCDSCREGGDLLCCDHCPAAFHLQCCNPPLSEEMLPPGEWMCHRCNVRKKKREQKSEQTNGLPERSSSKRSASPAVELELNAGPLRLDGLPPGAGAAGPGLRVAQVRLLDRRTSSRPSSRPGTPTSNTSSTPTPSEEQNEGEEEAAEPEDEVQGAELDGATLSAPTPRLLKRPFQLLIAAAMERNPTQFQLPSELTCTTALPGSSKRRRKEELLGKPFRRPQHELDPNGLVPLPVKVCFSCNRSCRLAPLIQCDYCPLLFHMDCLDPPLTALPAGKWMCPNHVEHLVLNQKTLSLSSRCQLFDQFQDRMSQHAVKLDFLRRVHRQNAPNRRTNLQHNKKTIKVPDAIKSHYQNPPPMLHPAGVHQLELVCSGVPDHQPSKHLTTEAEQQEWLQDVIALQCSIMRHLSIKQKASSTPSALSSVTSSAESESEQKASAKSCVTSEDMKTQASLGRTSSPDPCSKPCSTPDNPQGASLSRDTPAELGVCKCSMTSCQNCRKPNGPLAEERQPPKANGPVDCHSSSDSCRQVELQCRVKPSTTPPDSAPASALVNHIGAETVKKEPESTKEACTQKICPTAPTIWPHGSQQNHRNQTVLQEAQCMTSNETRSYSITSSARSDTPPKGNQERDSTKLGLSSPTPDIKTGAGLMDSMLPSALSSIANLSGCMKDGKDEDGGIELDKLDADMIKLLAWQRIQQLFPPKAPRALLPPATSDTPKTPSPHPDGQKKVQARAVFYPLTGKGGAVSMCYRTLYIGSGADMDVCLTNYGHCNYISGKHACIFYDENTKHYELLNYSEHGTTVDNVLYSCDFSEKASPSLPSGLVAKVQGIIRRSKKREEGEGPSSVMGLLPAGGVMSSQPQGGSELSCTCKASSSSLIGGSGAGWEGTALLHHGSYIKLGCLQFVFSITEFASKQPKEEQTATPAASCANTTTSSNAASTTTNTAPNSTSAPPLPPPLPNTATVSSPSSQDEADAETVPPHQVPVLHSNSVP</sequence>
<dbReference type="Gene3D" id="3.30.40.10">
    <property type="entry name" value="Zinc/RING finger domain, C3HC4 (zinc finger)"/>
    <property type="match status" value="2"/>
</dbReference>
<feature type="compositionally biased region" description="Acidic residues" evidence="17">
    <location>
        <begin position="194"/>
        <end position="210"/>
    </location>
</feature>
<dbReference type="FunFam" id="3.30.40.10:FF:000164">
    <property type="entry name" value="PHD finger protein 12"/>
    <property type="match status" value="1"/>
</dbReference>
<evidence type="ECO:0000256" key="13">
    <source>
        <dbReference type="ARBA" id="ARBA00065785"/>
    </source>
</evidence>
<feature type="region of interest" description="Disordered" evidence="17">
    <location>
        <begin position="972"/>
        <end position="1047"/>
    </location>
</feature>
<dbReference type="PROSITE" id="PS01359">
    <property type="entry name" value="ZF_PHD_1"/>
    <property type="match status" value="1"/>
</dbReference>
<dbReference type="PANTHER" id="PTHR46309">
    <property type="entry name" value="PHD FINGER PROTEIN 12"/>
    <property type="match status" value="1"/>
</dbReference>
<feature type="compositionally biased region" description="Low complexity" evidence="17">
    <location>
        <begin position="976"/>
        <end position="1006"/>
    </location>
</feature>
<evidence type="ECO:0000256" key="9">
    <source>
        <dbReference type="ARBA" id="ARBA00022843"/>
    </source>
</evidence>
<feature type="compositionally biased region" description="Low complexity" evidence="17">
    <location>
        <begin position="172"/>
        <end position="193"/>
    </location>
</feature>
<dbReference type="Pfam" id="PF00498">
    <property type="entry name" value="FHA"/>
    <property type="match status" value="1"/>
</dbReference>
<comment type="subunit">
    <text evidence="13">Component of SIN3 complexes. Interacts with SIN3A in a complex composed of HDAC1, SAP30 and SIN3A. Component of the SIN3B complex, which includes SIN3B, HDAC2 or HDAC1, PHF12 and MORF4L1; interacts directly with all subunits. Interacts with TLE5.</text>
</comment>
<dbReference type="Pfam" id="PF16737">
    <property type="entry name" value="PHF12_MRG_bd"/>
    <property type="match status" value="1"/>
</dbReference>
<evidence type="ECO:0000256" key="1">
    <source>
        <dbReference type="ARBA" id="ARBA00004123"/>
    </source>
</evidence>
<dbReference type="STRING" id="41447.ENSSDUP00000027222"/>
<dbReference type="GO" id="GO:0003714">
    <property type="term" value="F:transcription corepressor activity"/>
    <property type="evidence" value="ECO:0007669"/>
    <property type="project" value="InterPro"/>
</dbReference>
<dbReference type="SUPFAM" id="SSF57903">
    <property type="entry name" value="FYVE/PHD zinc finger"/>
    <property type="match status" value="2"/>
</dbReference>
<dbReference type="PROSITE" id="PS50006">
    <property type="entry name" value="FHA_DOMAIN"/>
    <property type="match status" value="1"/>
</dbReference>
<keyword evidence="6" id="KW-0677">Repeat</keyword>
<feature type="region of interest" description="Disordered" evidence="17">
    <location>
        <begin position="106"/>
        <end position="132"/>
    </location>
</feature>
<dbReference type="InterPro" id="IPR008984">
    <property type="entry name" value="SMAD_FHA_dom_sf"/>
</dbReference>
<evidence type="ECO:0000256" key="7">
    <source>
        <dbReference type="ARBA" id="ARBA00022771"/>
    </source>
</evidence>
<keyword evidence="7 16" id="KW-0863">Zinc-finger</keyword>
<reference evidence="20" key="1">
    <citation type="submission" date="2025-08" db="UniProtKB">
        <authorList>
            <consortium name="Ensembl"/>
        </authorList>
    </citation>
    <scope>IDENTIFICATION</scope>
</reference>
<evidence type="ECO:0000256" key="5">
    <source>
        <dbReference type="ARBA" id="ARBA00022723"/>
    </source>
</evidence>
<dbReference type="GeneTree" id="ENSGT00940000155713"/>
<dbReference type="CDD" id="cd22703">
    <property type="entry name" value="FHA_PHF12"/>
    <property type="match status" value="1"/>
</dbReference>
<evidence type="ECO:0000256" key="14">
    <source>
        <dbReference type="ARBA" id="ARBA00068755"/>
    </source>
</evidence>
<dbReference type="Ensembl" id="ENSSDUT00000027704.1">
    <property type="protein sequence ID" value="ENSSDUP00000027222.1"/>
    <property type="gene ID" value="ENSSDUG00000019708.1"/>
</dbReference>
<feature type="domain" description="PHD-type" evidence="19">
    <location>
        <begin position="292"/>
        <end position="342"/>
    </location>
</feature>
<dbReference type="PANTHER" id="PTHR46309:SF1">
    <property type="entry name" value="PHD FINGER PROTEIN 12"/>
    <property type="match status" value="1"/>
</dbReference>
<dbReference type="InterPro" id="IPR011011">
    <property type="entry name" value="Znf_FYVE_PHD"/>
</dbReference>
<dbReference type="InterPro" id="IPR001965">
    <property type="entry name" value="Znf_PHD"/>
</dbReference>
<feature type="region of interest" description="Disordered" evidence="17">
    <location>
        <begin position="167"/>
        <end position="211"/>
    </location>
</feature>
<evidence type="ECO:0000256" key="6">
    <source>
        <dbReference type="ARBA" id="ARBA00022737"/>
    </source>
</evidence>
<dbReference type="Pfam" id="PF00628">
    <property type="entry name" value="PHD"/>
    <property type="match status" value="2"/>
</dbReference>
<evidence type="ECO:0000313" key="20">
    <source>
        <dbReference type="Ensembl" id="ENSSDUP00000027222.1"/>
    </source>
</evidence>
<feature type="domain" description="FHA" evidence="18">
    <location>
        <begin position="808"/>
        <end position="862"/>
    </location>
</feature>
<evidence type="ECO:0000259" key="18">
    <source>
        <dbReference type="PROSITE" id="PS50006"/>
    </source>
</evidence>
<evidence type="ECO:0000259" key="19">
    <source>
        <dbReference type="PROSITE" id="PS50016"/>
    </source>
</evidence>
<protein>
    <recommendedName>
        <fullName evidence="14">PHD finger protein 12</fullName>
    </recommendedName>
    <alternativeName>
        <fullName evidence="15">PHD factor 1</fullName>
    </alternativeName>
</protein>
<evidence type="ECO:0000256" key="15">
    <source>
        <dbReference type="ARBA" id="ARBA00076589"/>
    </source>
</evidence>
<feature type="compositionally biased region" description="Polar residues" evidence="17">
    <location>
        <begin position="659"/>
        <end position="674"/>
    </location>
</feature>
<dbReference type="GO" id="GO:0008270">
    <property type="term" value="F:zinc ion binding"/>
    <property type="evidence" value="ECO:0007669"/>
    <property type="project" value="UniProtKB-KW"/>
</dbReference>
<keyword evidence="5" id="KW-0479">Metal-binding</keyword>
<reference evidence="20" key="2">
    <citation type="submission" date="2025-09" db="UniProtKB">
        <authorList>
            <consortium name="Ensembl"/>
        </authorList>
    </citation>
    <scope>IDENTIFICATION</scope>
</reference>
<name>A0A3B4V9E5_SERDU</name>
<keyword evidence="11" id="KW-0804">Transcription</keyword>
<dbReference type="Gene3D" id="6.10.20.60">
    <property type="entry name" value="PHD finger protein 12"/>
    <property type="match status" value="1"/>
</dbReference>
<dbReference type="AlphaFoldDB" id="A0A3B4V9E5"/>
<proteinExistence type="predicted"/>
<evidence type="ECO:0000256" key="10">
    <source>
        <dbReference type="ARBA" id="ARBA00023015"/>
    </source>
</evidence>
<dbReference type="InterPro" id="IPR000253">
    <property type="entry name" value="FHA_dom"/>
</dbReference>
<dbReference type="InterPro" id="IPR031966">
    <property type="entry name" value="PHF12_MRG-bd"/>
</dbReference>
<dbReference type="Proteomes" id="UP000261420">
    <property type="component" value="Unplaced"/>
</dbReference>
<dbReference type="CDD" id="cd15533">
    <property type="entry name" value="PHD1_PHF12"/>
    <property type="match status" value="1"/>
</dbReference>
<organism evidence="20 21">
    <name type="scientific">Seriola dumerili</name>
    <name type="common">Greater amberjack</name>
    <name type="synonym">Caranx dumerili</name>
    <dbReference type="NCBI Taxonomy" id="41447"/>
    <lineage>
        <taxon>Eukaryota</taxon>
        <taxon>Metazoa</taxon>
        <taxon>Chordata</taxon>
        <taxon>Craniata</taxon>
        <taxon>Vertebrata</taxon>
        <taxon>Euteleostomi</taxon>
        <taxon>Actinopterygii</taxon>
        <taxon>Neopterygii</taxon>
        <taxon>Teleostei</taxon>
        <taxon>Neoteleostei</taxon>
        <taxon>Acanthomorphata</taxon>
        <taxon>Carangaria</taxon>
        <taxon>Carangiformes</taxon>
        <taxon>Carangidae</taxon>
        <taxon>Seriola</taxon>
    </lineage>
</organism>
<dbReference type="SMART" id="SM00249">
    <property type="entry name" value="PHD"/>
    <property type="match status" value="2"/>
</dbReference>
<feature type="region of interest" description="Disordered" evidence="17">
    <location>
        <begin position="659"/>
        <end position="696"/>
    </location>
</feature>
<feature type="compositionally biased region" description="Low complexity" evidence="17">
    <location>
        <begin position="469"/>
        <end position="495"/>
    </location>
</feature>
<dbReference type="GO" id="GO:0000122">
    <property type="term" value="P:negative regulation of transcription by RNA polymerase II"/>
    <property type="evidence" value="ECO:0007669"/>
    <property type="project" value="TreeGrafter"/>
</dbReference>
<keyword evidence="10" id="KW-0805">Transcription regulation</keyword>
<keyword evidence="8" id="KW-0862">Zinc</keyword>